<feature type="binding site" evidence="6">
    <location>
        <position position="105"/>
    </location>
    <ligand>
        <name>Zn(2+)</name>
        <dbReference type="ChEBI" id="CHEBI:29105"/>
    </ligand>
</feature>
<comment type="pathway">
    <text evidence="2 6">Cofactor biosynthesis; 7,8-dihydroneopterin triphosphate biosynthesis; 7,8-dihydroneopterin triphosphate from GTP: step 1/1.</text>
</comment>
<protein>
    <recommendedName>
        <fullName evidence="6">GTP cyclohydrolase 1</fullName>
        <ecNumber evidence="6">3.5.4.16</ecNumber>
    </recommendedName>
    <alternativeName>
        <fullName evidence="6">GTP cyclohydrolase I</fullName>
        <shortName evidence="6">GTP-CH-I</shortName>
    </alternativeName>
</protein>
<keyword evidence="6" id="KW-0479">Metal-binding</keyword>
<keyword evidence="6" id="KW-0547">Nucleotide-binding</keyword>
<dbReference type="KEGG" id="mmab:HQ865_23220"/>
<dbReference type="AlphaFoldDB" id="A0A7D4PWK6"/>
<dbReference type="NCBIfam" id="NF006825">
    <property type="entry name" value="PRK09347.1-2"/>
    <property type="match status" value="1"/>
</dbReference>
<comment type="subunit">
    <text evidence="6">Homopolymer.</text>
</comment>
<dbReference type="Gene3D" id="3.30.1130.10">
    <property type="match status" value="1"/>
</dbReference>
<dbReference type="RefSeq" id="WP_173417197.1">
    <property type="nucleotide sequence ID" value="NZ_CP054139.1"/>
</dbReference>
<evidence type="ECO:0000313" key="9">
    <source>
        <dbReference type="Proteomes" id="UP000505355"/>
    </source>
</evidence>
<feature type="binding site" evidence="6">
    <location>
        <position position="173"/>
    </location>
    <ligand>
        <name>Zn(2+)</name>
        <dbReference type="ChEBI" id="CHEBI:29105"/>
    </ligand>
</feature>
<dbReference type="GO" id="GO:0008270">
    <property type="term" value="F:zinc ion binding"/>
    <property type="evidence" value="ECO:0007669"/>
    <property type="project" value="UniProtKB-UniRule"/>
</dbReference>
<dbReference type="UniPathway" id="UPA00848">
    <property type="reaction ID" value="UER00151"/>
</dbReference>
<dbReference type="EC" id="3.5.4.16" evidence="6"/>
<dbReference type="GO" id="GO:0005737">
    <property type="term" value="C:cytoplasm"/>
    <property type="evidence" value="ECO:0007669"/>
    <property type="project" value="TreeGrafter"/>
</dbReference>
<evidence type="ECO:0000256" key="4">
    <source>
        <dbReference type="ARBA" id="ARBA00022563"/>
    </source>
</evidence>
<keyword evidence="4 6" id="KW-0554">One-carbon metabolism</keyword>
<sequence>MTVTPYMPDDEDDEMNGYLKIDRYNPEMIAKLSAHYEDILAQIGEDPKREGLLKTPERIAKAMLFLTQGYDLDAKQILGSALFKEEYSQMVVVKDIEVYSMCEHHMLPFFGKAHIAYIPNGHVVGLSKIPRVVDVYARRLQVQERLTNEIRDCIQETLQPVGVGVVMECRHLCMCMRGVQKQNSVTTTSAFTGGFLQEKTRAEFLNLISSKLS</sequence>
<dbReference type="NCBIfam" id="TIGR00063">
    <property type="entry name" value="folE"/>
    <property type="match status" value="1"/>
</dbReference>
<name>A0A7D4PWK6_9SPHI</name>
<dbReference type="InterPro" id="IPR043134">
    <property type="entry name" value="GTP-CH-I_N"/>
</dbReference>
<evidence type="ECO:0000256" key="6">
    <source>
        <dbReference type="HAMAP-Rule" id="MF_00223"/>
    </source>
</evidence>
<dbReference type="PANTHER" id="PTHR11109">
    <property type="entry name" value="GTP CYCLOHYDROLASE I"/>
    <property type="match status" value="1"/>
</dbReference>
<dbReference type="PROSITE" id="PS00859">
    <property type="entry name" value="GTP_CYCLOHYDROL_1_1"/>
    <property type="match status" value="1"/>
</dbReference>
<gene>
    <name evidence="6 8" type="primary">folE</name>
    <name evidence="8" type="ORF">HQ865_23220</name>
</gene>
<evidence type="ECO:0000256" key="5">
    <source>
        <dbReference type="ARBA" id="ARBA00022801"/>
    </source>
</evidence>
<comment type="similarity">
    <text evidence="3 6">Belongs to the GTP cyclohydrolase I family.</text>
</comment>
<reference evidence="8 9" key="1">
    <citation type="submission" date="2020-05" db="EMBL/GenBank/DDBJ databases">
        <title>Mucilaginibacter mali sp. nov.</title>
        <authorList>
            <person name="Kim H.S."/>
            <person name="Lee K.C."/>
            <person name="Suh M.K."/>
            <person name="Kim J.-S."/>
            <person name="Han K.-I."/>
            <person name="Eom M.K."/>
            <person name="Shin Y.K."/>
            <person name="Lee J.-S."/>
        </authorList>
    </citation>
    <scope>NUCLEOTIDE SEQUENCE [LARGE SCALE GENOMIC DNA]</scope>
    <source>
        <strain evidence="8 9">G2-14</strain>
    </source>
</reference>
<dbReference type="InterPro" id="IPR020602">
    <property type="entry name" value="GTP_CycHdrlase_I_dom"/>
</dbReference>
<evidence type="ECO:0000256" key="3">
    <source>
        <dbReference type="ARBA" id="ARBA00008085"/>
    </source>
</evidence>
<dbReference type="Gene3D" id="1.10.286.10">
    <property type="match status" value="1"/>
</dbReference>
<feature type="binding site" evidence="6">
    <location>
        <position position="102"/>
    </location>
    <ligand>
        <name>Zn(2+)</name>
        <dbReference type="ChEBI" id="CHEBI:29105"/>
    </ligand>
</feature>
<proteinExistence type="inferred from homology"/>
<dbReference type="NCBIfam" id="NF006826">
    <property type="entry name" value="PRK09347.1-3"/>
    <property type="match status" value="1"/>
</dbReference>
<dbReference type="GO" id="GO:0006729">
    <property type="term" value="P:tetrahydrobiopterin biosynthetic process"/>
    <property type="evidence" value="ECO:0007669"/>
    <property type="project" value="TreeGrafter"/>
</dbReference>
<dbReference type="SUPFAM" id="SSF55620">
    <property type="entry name" value="Tetrahydrobiopterin biosynthesis enzymes-like"/>
    <property type="match status" value="1"/>
</dbReference>
<feature type="domain" description="GTP cyclohydrolase I" evidence="7">
    <location>
        <begin position="34"/>
        <end position="208"/>
    </location>
</feature>
<accession>A0A7D4PWK6</accession>
<dbReference type="InterPro" id="IPR018234">
    <property type="entry name" value="GTP_CycHdrlase_I_CS"/>
</dbReference>
<evidence type="ECO:0000256" key="2">
    <source>
        <dbReference type="ARBA" id="ARBA00005080"/>
    </source>
</evidence>
<dbReference type="GO" id="GO:0005525">
    <property type="term" value="F:GTP binding"/>
    <property type="evidence" value="ECO:0007669"/>
    <property type="project" value="UniProtKB-KW"/>
</dbReference>
<keyword evidence="6" id="KW-0342">GTP-binding</keyword>
<dbReference type="Pfam" id="PF01227">
    <property type="entry name" value="GTP_cyclohydroI"/>
    <property type="match status" value="1"/>
</dbReference>
<dbReference type="GO" id="GO:0003934">
    <property type="term" value="F:GTP cyclohydrolase I activity"/>
    <property type="evidence" value="ECO:0007669"/>
    <property type="project" value="UniProtKB-UniRule"/>
</dbReference>
<dbReference type="InterPro" id="IPR043133">
    <property type="entry name" value="GTP-CH-I_C/QueF"/>
</dbReference>
<evidence type="ECO:0000256" key="1">
    <source>
        <dbReference type="ARBA" id="ARBA00001052"/>
    </source>
</evidence>
<keyword evidence="9" id="KW-1185">Reference proteome</keyword>
<dbReference type="Proteomes" id="UP000505355">
    <property type="component" value="Chromosome"/>
</dbReference>
<dbReference type="FunFam" id="3.30.1130.10:FF:000001">
    <property type="entry name" value="GTP cyclohydrolase 1"/>
    <property type="match status" value="1"/>
</dbReference>
<evidence type="ECO:0000259" key="7">
    <source>
        <dbReference type="Pfam" id="PF01227"/>
    </source>
</evidence>
<keyword evidence="6" id="KW-0862">Zinc</keyword>
<dbReference type="PANTHER" id="PTHR11109:SF7">
    <property type="entry name" value="GTP CYCLOHYDROLASE 1"/>
    <property type="match status" value="1"/>
</dbReference>
<keyword evidence="5 6" id="KW-0378">Hydrolase</keyword>
<dbReference type="PROSITE" id="PS00860">
    <property type="entry name" value="GTP_CYCLOHYDROL_1_2"/>
    <property type="match status" value="1"/>
</dbReference>
<dbReference type="EMBL" id="CP054139">
    <property type="protein sequence ID" value="QKJ32548.1"/>
    <property type="molecule type" value="Genomic_DNA"/>
</dbReference>
<dbReference type="GO" id="GO:0046654">
    <property type="term" value="P:tetrahydrofolate biosynthetic process"/>
    <property type="evidence" value="ECO:0007669"/>
    <property type="project" value="UniProtKB-UniRule"/>
</dbReference>
<comment type="catalytic activity">
    <reaction evidence="1 6">
        <text>GTP + H2O = 7,8-dihydroneopterin 3'-triphosphate + formate + H(+)</text>
        <dbReference type="Rhea" id="RHEA:17473"/>
        <dbReference type="ChEBI" id="CHEBI:15377"/>
        <dbReference type="ChEBI" id="CHEBI:15378"/>
        <dbReference type="ChEBI" id="CHEBI:15740"/>
        <dbReference type="ChEBI" id="CHEBI:37565"/>
        <dbReference type="ChEBI" id="CHEBI:58462"/>
        <dbReference type="EC" id="3.5.4.16"/>
    </reaction>
</comment>
<organism evidence="8 9">
    <name type="scientific">Mucilaginibacter mali</name>
    <dbReference type="NCBI Taxonomy" id="2740462"/>
    <lineage>
        <taxon>Bacteria</taxon>
        <taxon>Pseudomonadati</taxon>
        <taxon>Bacteroidota</taxon>
        <taxon>Sphingobacteriia</taxon>
        <taxon>Sphingobacteriales</taxon>
        <taxon>Sphingobacteriaceae</taxon>
        <taxon>Mucilaginibacter</taxon>
    </lineage>
</organism>
<dbReference type="HAMAP" id="MF_00223">
    <property type="entry name" value="FolE"/>
    <property type="match status" value="1"/>
</dbReference>
<dbReference type="GO" id="GO:0006730">
    <property type="term" value="P:one-carbon metabolic process"/>
    <property type="evidence" value="ECO:0007669"/>
    <property type="project" value="UniProtKB-UniRule"/>
</dbReference>
<dbReference type="InterPro" id="IPR001474">
    <property type="entry name" value="GTP_CycHdrlase_I"/>
</dbReference>
<evidence type="ECO:0000313" key="8">
    <source>
        <dbReference type="EMBL" id="QKJ32548.1"/>
    </source>
</evidence>